<organism evidence="6 7">
    <name type="scientific">Alkalihalophilus pseudofirmus (strain ATCC BAA-2126 / JCM 17055 / OF4)</name>
    <name type="common">Bacillus pseudofirmus</name>
    <dbReference type="NCBI Taxonomy" id="398511"/>
    <lineage>
        <taxon>Bacteria</taxon>
        <taxon>Bacillati</taxon>
        <taxon>Bacillota</taxon>
        <taxon>Bacilli</taxon>
        <taxon>Bacillales</taxon>
        <taxon>Bacillaceae</taxon>
        <taxon>Alkalihalophilus</taxon>
    </lineage>
</organism>
<evidence type="ECO:0000313" key="7">
    <source>
        <dbReference type="Proteomes" id="UP000001544"/>
    </source>
</evidence>
<dbReference type="GO" id="GO:0004725">
    <property type="term" value="F:protein tyrosine phosphatase activity"/>
    <property type="evidence" value="ECO:0007669"/>
    <property type="project" value="UniProtKB-UniRule"/>
</dbReference>
<dbReference type="EC" id="3.1.3.48" evidence="5"/>
<sequence length="254" mass="28139">MIDIHSHILPGLDDGPESMTSAVEMARKAVEQGITGMIATPHHQNGTYENHYEDILAAVHRFEDELRAHKIDLHIAPGQEVRLYGNIVADAAHSQLITLNQTNHLLIELPSDHVPSYTARYLYELQLQGIKPVIAHPERNREIAADSSKLYELIKNGALAQVTASSVAGRFGRNVKKLSMQLIEHELVHFVASDTHNNTNRPNELAKSFDVIEKEFGMGAVYTLKENAEILVSGGSVYAGPPSRIKKKKILGLF</sequence>
<proteinExistence type="inferred from homology"/>
<dbReference type="GO" id="GO:0030145">
    <property type="term" value="F:manganese ion binding"/>
    <property type="evidence" value="ECO:0007669"/>
    <property type="project" value="UniProtKB-UniRule"/>
</dbReference>
<name>D3G0A7_ALKPO</name>
<keyword evidence="2 5" id="KW-0378">Hydrolase</keyword>
<keyword evidence="7" id="KW-1185">Reference proteome</keyword>
<protein>
    <recommendedName>
        <fullName evidence="5">Tyrosine-protein phosphatase</fullName>
        <ecNumber evidence="5">3.1.3.48</ecNumber>
    </recommendedName>
</protein>
<evidence type="ECO:0000256" key="3">
    <source>
        <dbReference type="ARBA" id="ARBA00022912"/>
    </source>
</evidence>
<accession>D3G0A7</accession>
<dbReference type="EMBL" id="CP001878">
    <property type="protein sequence ID" value="ADC49382.1"/>
    <property type="molecule type" value="Genomic_DNA"/>
</dbReference>
<dbReference type="InterPro" id="IPR016195">
    <property type="entry name" value="Pol/histidinol_Pase-like"/>
</dbReference>
<evidence type="ECO:0000256" key="1">
    <source>
        <dbReference type="ARBA" id="ARBA00005750"/>
    </source>
</evidence>
<dbReference type="HOGENOM" id="CLU_085966_1_0_9"/>
<dbReference type="PANTHER" id="PTHR39181">
    <property type="entry name" value="TYROSINE-PROTEIN PHOSPHATASE YWQE"/>
    <property type="match status" value="1"/>
</dbReference>
<evidence type="ECO:0000256" key="2">
    <source>
        <dbReference type="ARBA" id="ARBA00022801"/>
    </source>
</evidence>
<dbReference type="Pfam" id="PF19567">
    <property type="entry name" value="CpsB_CapC"/>
    <property type="match status" value="1"/>
</dbReference>
<evidence type="ECO:0000256" key="4">
    <source>
        <dbReference type="ARBA" id="ARBA00051722"/>
    </source>
</evidence>
<dbReference type="InterPro" id="IPR016667">
    <property type="entry name" value="Caps_polysacc_synth_CpsB/CapC"/>
</dbReference>
<dbReference type="RefSeq" id="WP_012960655.1">
    <property type="nucleotide sequence ID" value="NC_013791.2"/>
</dbReference>
<comment type="similarity">
    <text evidence="1 5">Belongs to the metallo-dependent hydrolases superfamily. CpsB/CapC family.</text>
</comment>
<evidence type="ECO:0000256" key="5">
    <source>
        <dbReference type="PIRNR" id="PIRNR016557"/>
    </source>
</evidence>
<dbReference type="PANTHER" id="PTHR39181:SF1">
    <property type="entry name" value="TYROSINE-PROTEIN PHOSPHATASE YWQE"/>
    <property type="match status" value="1"/>
</dbReference>
<gene>
    <name evidence="6" type="primary">cpsC</name>
    <name evidence="6" type="ordered locus">BpOF4_06620</name>
</gene>
<dbReference type="eggNOG" id="COG4464">
    <property type="taxonomic scope" value="Bacteria"/>
</dbReference>
<keyword evidence="3 5" id="KW-0904">Protein phosphatase</keyword>
<dbReference type="STRING" id="398511.BpOF4_06620"/>
<comment type="catalytic activity">
    <reaction evidence="4 5">
        <text>O-phospho-L-tyrosyl-[protein] + H2O = L-tyrosyl-[protein] + phosphate</text>
        <dbReference type="Rhea" id="RHEA:10684"/>
        <dbReference type="Rhea" id="RHEA-COMP:10136"/>
        <dbReference type="Rhea" id="RHEA-COMP:20101"/>
        <dbReference type="ChEBI" id="CHEBI:15377"/>
        <dbReference type="ChEBI" id="CHEBI:43474"/>
        <dbReference type="ChEBI" id="CHEBI:46858"/>
        <dbReference type="ChEBI" id="CHEBI:61978"/>
        <dbReference type="EC" id="3.1.3.48"/>
    </reaction>
</comment>
<dbReference type="AlphaFoldDB" id="D3G0A7"/>
<reference evidence="6 7" key="1">
    <citation type="journal article" date="2011" name="Environ. Microbiol.">
        <title>Genome of alkaliphilic Bacillus pseudofirmus OF4 reveals adaptations that support the ability to grow in an external pH range from 7.5 to 11.4.</title>
        <authorList>
            <person name="Janto B."/>
            <person name="Ahmed A."/>
            <person name="Ito M."/>
            <person name="Liu J."/>
            <person name="Hicks D.B."/>
            <person name="Pagni S."/>
            <person name="Fackelmayer O.J."/>
            <person name="Smith T.A."/>
            <person name="Earl J."/>
            <person name="Elbourne L.D."/>
            <person name="Hassan K."/>
            <person name="Paulsen I.T."/>
            <person name="Kolsto A.B."/>
            <person name="Tourasse N.J."/>
            <person name="Ehrlich G.D."/>
            <person name="Boissy R."/>
            <person name="Ivey D.M."/>
            <person name="Li G."/>
            <person name="Xue Y."/>
            <person name="Ma Y."/>
            <person name="Hu F.Z."/>
            <person name="Krulwich T.A."/>
        </authorList>
    </citation>
    <scope>NUCLEOTIDE SEQUENCE [LARGE SCALE GENOMIC DNA]</scope>
    <source>
        <strain evidence="7">ATCC BAA-2126 / JCM 17055 / OF4</strain>
    </source>
</reference>
<dbReference type="SUPFAM" id="SSF89550">
    <property type="entry name" value="PHP domain-like"/>
    <property type="match status" value="1"/>
</dbReference>
<evidence type="ECO:0000313" key="6">
    <source>
        <dbReference type="EMBL" id="ADC49382.1"/>
    </source>
</evidence>
<dbReference type="Gene3D" id="3.20.20.140">
    <property type="entry name" value="Metal-dependent hydrolases"/>
    <property type="match status" value="1"/>
</dbReference>
<dbReference type="PIRSF" id="PIRSF016557">
    <property type="entry name" value="Caps_synth_CpsB"/>
    <property type="match status" value="1"/>
</dbReference>
<dbReference type="KEGG" id="bpf:BpOF4_06620"/>
<dbReference type="Proteomes" id="UP000001544">
    <property type="component" value="Chromosome"/>
</dbReference>